<dbReference type="Gene3D" id="3.30.428.10">
    <property type="entry name" value="HIT-like"/>
    <property type="match status" value="1"/>
</dbReference>
<protein>
    <submittedName>
        <fullName evidence="3">HIT family protein</fullName>
    </submittedName>
</protein>
<accession>A0A4P8IIM2</accession>
<feature type="short sequence motif" description="Histidine triad motif" evidence="1">
    <location>
        <begin position="98"/>
        <end position="102"/>
    </location>
</feature>
<dbReference type="RefSeq" id="WP_137330075.1">
    <property type="nucleotide sequence ID" value="NZ_CP040058.1"/>
</dbReference>
<evidence type="ECO:0000313" key="3">
    <source>
        <dbReference type="EMBL" id="QCP36921.1"/>
    </source>
</evidence>
<evidence type="ECO:0000313" key="4">
    <source>
        <dbReference type="Proteomes" id="UP000298653"/>
    </source>
</evidence>
<dbReference type="InterPro" id="IPR011146">
    <property type="entry name" value="HIT-like"/>
</dbReference>
<dbReference type="InterPro" id="IPR036265">
    <property type="entry name" value="HIT-like_sf"/>
</dbReference>
<gene>
    <name evidence="3" type="ORF">AR1Y2_3467</name>
</gene>
<dbReference type="EMBL" id="CP040058">
    <property type="protein sequence ID" value="QCP36921.1"/>
    <property type="molecule type" value="Genomic_DNA"/>
</dbReference>
<sequence>MAVKEKGCFYCDSDHEGRKDLMIEVGQMKEGILYLFKDQAHLGRCVVAVPEHKSELFDLEPKQRHNYIDDVAAAAKAIKKLWGCTKINYGAYGDKLPHLHFHLVPKYEGGFEFGGSFAIGNDEPKFLTEEQYGEMIDQLKKELNIK</sequence>
<dbReference type="OrthoDB" id="9784774at2"/>
<feature type="domain" description="HIT" evidence="2">
    <location>
        <begin position="9"/>
        <end position="113"/>
    </location>
</feature>
<dbReference type="Pfam" id="PF01230">
    <property type="entry name" value="HIT"/>
    <property type="match status" value="1"/>
</dbReference>
<reference evidence="3 4" key="1">
    <citation type="submission" date="2019-05" db="EMBL/GenBank/DDBJ databases">
        <title>Complete genome sequencing of Anaerostipes rhamnosivorans.</title>
        <authorList>
            <person name="Bui T.P.N."/>
            <person name="de Vos W.M."/>
        </authorList>
    </citation>
    <scope>NUCLEOTIDE SEQUENCE [LARGE SCALE GENOMIC DNA]</scope>
    <source>
        <strain evidence="3 4">1y2</strain>
    </source>
</reference>
<dbReference type="Proteomes" id="UP000298653">
    <property type="component" value="Chromosome"/>
</dbReference>
<dbReference type="GO" id="GO:0003824">
    <property type="term" value="F:catalytic activity"/>
    <property type="evidence" value="ECO:0007669"/>
    <property type="project" value="InterPro"/>
</dbReference>
<dbReference type="SUPFAM" id="SSF54197">
    <property type="entry name" value="HIT-like"/>
    <property type="match status" value="1"/>
</dbReference>
<organism evidence="3 4">
    <name type="scientific">Anaerostipes rhamnosivorans</name>
    <dbReference type="NCBI Taxonomy" id="1229621"/>
    <lineage>
        <taxon>Bacteria</taxon>
        <taxon>Bacillati</taxon>
        <taxon>Bacillota</taxon>
        <taxon>Clostridia</taxon>
        <taxon>Lachnospirales</taxon>
        <taxon>Lachnospiraceae</taxon>
        <taxon>Anaerostipes</taxon>
    </lineage>
</organism>
<dbReference type="KEGG" id="arf:AR1Y2_3467"/>
<evidence type="ECO:0000256" key="1">
    <source>
        <dbReference type="PROSITE-ProRule" id="PRU00464"/>
    </source>
</evidence>
<keyword evidence="4" id="KW-1185">Reference proteome</keyword>
<dbReference type="PROSITE" id="PS51084">
    <property type="entry name" value="HIT_2"/>
    <property type="match status" value="1"/>
</dbReference>
<name>A0A4P8IIM2_9FIRM</name>
<evidence type="ECO:0000259" key="2">
    <source>
        <dbReference type="PROSITE" id="PS51084"/>
    </source>
</evidence>
<dbReference type="AlphaFoldDB" id="A0A4P8IIM2"/>
<proteinExistence type="predicted"/>